<organism evidence="1 2">
    <name type="scientific">Meloidogyne enterolobii</name>
    <name type="common">Root-knot nematode worm</name>
    <name type="synonym">Meloidogyne mayaguensis</name>
    <dbReference type="NCBI Taxonomy" id="390850"/>
    <lineage>
        <taxon>Eukaryota</taxon>
        <taxon>Metazoa</taxon>
        <taxon>Ecdysozoa</taxon>
        <taxon>Nematoda</taxon>
        <taxon>Chromadorea</taxon>
        <taxon>Rhabditida</taxon>
        <taxon>Tylenchina</taxon>
        <taxon>Tylenchomorpha</taxon>
        <taxon>Tylenchoidea</taxon>
        <taxon>Meloidogynidae</taxon>
        <taxon>Meloidogyninae</taxon>
        <taxon>Meloidogyne</taxon>
    </lineage>
</organism>
<dbReference type="AlphaFoldDB" id="A0A6V7XTR5"/>
<gene>
    <name evidence="1" type="ORF">MENT_LOCUS56319</name>
</gene>
<evidence type="ECO:0000313" key="1">
    <source>
        <dbReference type="EMBL" id="CAD2202673.1"/>
    </source>
</evidence>
<dbReference type="EMBL" id="CAJEWN010002236">
    <property type="protein sequence ID" value="CAD2202673.1"/>
    <property type="molecule type" value="Genomic_DNA"/>
</dbReference>
<comment type="caution">
    <text evidence="1">The sequence shown here is derived from an EMBL/GenBank/DDBJ whole genome shotgun (WGS) entry which is preliminary data.</text>
</comment>
<proteinExistence type="predicted"/>
<accession>A0A6V7XTR5</accession>
<dbReference type="Proteomes" id="UP000580250">
    <property type="component" value="Unassembled WGS sequence"/>
</dbReference>
<sequence>MALKETSKRHQRASNRKRWVGGLRLLDEPIINNNDIKNSGYRIFTKKPLKRLHILNKIYKEHRRERRQTGIIKKDYYQLYKPAKSRLSPIGKLAKKMMVVVLKAKGKKEKDVIPLNILSWQHTVERIKASTQKRNNIKKMLEGSEIKNMDQLVYNGLKRRGIVQEDLNDVIGNPEKLQQFLKKKRLEKEKSTSSTSSKFVKRWN</sequence>
<name>A0A6V7XTR5_MELEN</name>
<reference evidence="1 2" key="1">
    <citation type="submission" date="2020-08" db="EMBL/GenBank/DDBJ databases">
        <authorList>
            <person name="Koutsovoulos G."/>
            <person name="Danchin GJ E."/>
        </authorList>
    </citation>
    <scope>NUCLEOTIDE SEQUENCE [LARGE SCALE GENOMIC DNA]</scope>
</reference>
<evidence type="ECO:0000313" key="2">
    <source>
        <dbReference type="Proteomes" id="UP000580250"/>
    </source>
</evidence>
<protein>
    <submittedName>
        <fullName evidence="1">Uncharacterized protein</fullName>
    </submittedName>
</protein>